<dbReference type="EMBL" id="BMAU01021165">
    <property type="protein sequence ID" value="GFX92763.1"/>
    <property type="molecule type" value="Genomic_DNA"/>
</dbReference>
<accession>A0A8X6V315</accession>
<sequence length="99" mass="10819">MGLIMHIGIIGSVFFVEKTVSGHDMLENFALPQIPPGLLFQQDDAPPPDHDVAAFLNRTFFLKKKGGLEGESNCLTSKVSGFDSISLFSKGFLKSVVYK</sequence>
<name>A0A8X6V315_TRICX</name>
<protein>
    <submittedName>
        <fullName evidence="1">Uncharacterized protein</fullName>
    </submittedName>
</protein>
<reference evidence="1" key="1">
    <citation type="submission" date="2020-08" db="EMBL/GenBank/DDBJ databases">
        <title>Multicomponent nature underlies the extraordinary mechanical properties of spider dragline silk.</title>
        <authorList>
            <person name="Kono N."/>
            <person name="Nakamura H."/>
            <person name="Mori M."/>
            <person name="Yoshida Y."/>
            <person name="Ohtoshi R."/>
            <person name="Malay A.D."/>
            <person name="Moran D.A.P."/>
            <person name="Tomita M."/>
            <person name="Numata K."/>
            <person name="Arakawa K."/>
        </authorList>
    </citation>
    <scope>NUCLEOTIDE SEQUENCE</scope>
</reference>
<dbReference type="AlphaFoldDB" id="A0A8X6V315"/>
<proteinExistence type="predicted"/>
<evidence type="ECO:0000313" key="2">
    <source>
        <dbReference type="Proteomes" id="UP000887159"/>
    </source>
</evidence>
<keyword evidence="2" id="KW-1185">Reference proteome</keyword>
<evidence type="ECO:0000313" key="1">
    <source>
        <dbReference type="EMBL" id="GFX92763.1"/>
    </source>
</evidence>
<comment type="caution">
    <text evidence="1">The sequence shown here is derived from an EMBL/GenBank/DDBJ whole genome shotgun (WGS) entry which is preliminary data.</text>
</comment>
<gene>
    <name evidence="1" type="ORF">TNCV_4876201</name>
</gene>
<dbReference type="Proteomes" id="UP000887159">
    <property type="component" value="Unassembled WGS sequence"/>
</dbReference>
<organism evidence="1 2">
    <name type="scientific">Trichonephila clavipes</name>
    <name type="common">Golden silk orbweaver</name>
    <name type="synonym">Nephila clavipes</name>
    <dbReference type="NCBI Taxonomy" id="2585209"/>
    <lineage>
        <taxon>Eukaryota</taxon>
        <taxon>Metazoa</taxon>
        <taxon>Ecdysozoa</taxon>
        <taxon>Arthropoda</taxon>
        <taxon>Chelicerata</taxon>
        <taxon>Arachnida</taxon>
        <taxon>Araneae</taxon>
        <taxon>Araneomorphae</taxon>
        <taxon>Entelegynae</taxon>
        <taxon>Araneoidea</taxon>
        <taxon>Nephilidae</taxon>
        <taxon>Trichonephila</taxon>
    </lineage>
</organism>